<protein>
    <submittedName>
        <fullName evidence="1">Uncharacterized protein</fullName>
    </submittedName>
</protein>
<accession>A0A9X0CGY3</accession>
<organism evidence="1 2">
    <name type="scientific">Desmophyllum pertusum</name>
    <dbReference type="NCBI Taxonomy" id="174260"/>
    <lineage>
        <taxon>Eukaryota</taxon>
        <taxon>Metazoa</taxon>
        <taxon>Cnidaria</taxon>
        <taxon>Anthozoa</taxon>
        <taxon>Hexacorallia</taxon>
        <taxon>Scleractinia</taxon>
        <taxon>Caryophylliina</taxon>
        <taxon>Caryophylliidae</taxon>
        <taxon>Desmophyllum</taxon>
    </lineage>
</organism>
<dbReference type="AlphaFoldDB" id="A0A9X0CGY3"/>
<keyword evidence="2" id="KW-1185">Reference proteome</keyword>
<dbReference type="OrthoDB" id="5959850at2759"/>
<evidence type="ECO:0000313" key="1">
    <source>
        <dbReference type="EMBL" id="KAJ7333807.1"/>
    </source>
</evidence>
<dbReference type="Proteomes" id="UP001163046">
    <property type="component" value="Unassembled WGS sequence"/>
</dbReference>
<evidence type="ECO:0000313" key="2">
    <source>
        <dbReference type="Proteomes" id="UP001163046"/>
    </source>
</evidence>
<comment type="caution">
    <text evidence="1">The sequence shown here is derived from an EMBL/GenBank/DDBJ whole genome shotgun (WGS) entry which is preliminary data.</text>
</comment>
<reference evidence="1" key="1">
    <citation type="submission" date="2023-01" db="EMBL/GenBank/DDBJ databases">
        <title>Genome assembly of the deep-sea coral Lophelia pertusa.</title>
        <authorList>
            <person name="Herrera S."/>
            <person name="Cordes E."/>
        </authorList>
    </citation>
    <scope>NUCLEOTIDE SEQUENCE</scope>
    <source>
        <strain evidence="1">USNM1676648</strain>
        <tissue evidence="1">Polyp</tissue>
    </source>
</reference>
<name>A0A9X0CGY3_9CNID</name>
<sequence length="68" mass="7639">MENLDFSNFTEVDINSLGTFLRGLAQDGLKKLPEQILLTAIRWVGEEAGLPEDKLKARAYLAVELFKT</sequence>
<gene>
    <name evidence="1" type="ORF">OS493_015899</name>
</gene>
<dbReference type="EMBL" id="MU827785">
    <property type="protein sequence ID" value="KAJ7333807.1"/>
    <property type="molecule type" value="Genomic_DNA"/>
</dbReference>
<proteinExistence type="predicted"/>